<protein>
    <recommendedName>
        <fullName evidence="3">Lipoprotein</fullName>
    </recommendedName>
</protein>
<reference evidence="1 2" key="1">
    <citation type="journal article" date="2024" name="ISME J.">
        <title>Tailless and filamentous prophages are predominant in marine Vibrio.</title>
        <authorList>
            <person name="Steensen K."/>
            <person name="Seneca J."/>
            <person name="Bartlau N."/>
            <person name="Yu X.A."/>
            <person name="Hussain F.A."/>
            <person name="Polz M.F."/>
        </authorList>
    </citation>
    <scope>NUCLEOTIDE SEQUENCE [LARGE SCALE GENOMIC DNA]</scope>
    <source>
        <strain evidence="1 2">10N.222.51.A1</strain>
    </source>
</reference>
<accession>A0ABV4NBE6</accession>
<evidence type="ECO:0000313" key="1">
    <source>
        <dbReference type="EMBL" id="MFA0568734.1"/>
    </source>
</evidence>
<comment type="caution">
    <text evidence="1">The sequence shown here is derived from an EMBL/GenBank/DDBJ whole genome shotgun (WGS) entry which is preliminary data.</text>
</comment>
<proteinExistence type="predicted"/>
<gene>
    <name evidence="1" type="ORF">AB4566_10640</name>
</gene>
<name>A0ABV4NBE6_9VIBR</name>
<sequence length="155" mass="17050">MKKFAIIASSTLLCSCAILGPQSYKAPETGKTATLTLRNQSSLEAHMTFFREYEFCAGRSEGIKTPPNGKNTYKISAETPLSINITISDYYTSCGGFLTFPTEDNHSYTMEINETVGGCSTQIYDLVSGEKTAVPFKKRKSNIFMLNGDSEFCSD</sequence>
<dbReference type="Proteomes" id="UP001570417">
    <property type="component" value="Unassembled WGS sequence"/>
</dbReference>
<organism evidence="1 2">
    <name type="scientific">Vibrio gallaecicus</name>
    <dbReference type="NCBI Taxonomy" id="552386"/>
    <lineage>
        <taxon>Bacteria</taxon>
        <taxon>Pseudomonadati</taxon>
        <taxon>Pseudomonadota</taxon>
        <taxon>Gammaproteobacteria</taxon>
        <taxon>Vibrionales</taxon>
        <taxon>Vibrionaceae</taxon>
        <taxon>Vibrio</taxon>
    </lineage>
</organism>
<keyword evidence="2" id="KW-1185">Reference proteome</keyword>
<dbReference type="PROSITE" id="PS51257">
    <property type="entry name" value="PROKAR_LIPOPROTEIN"/>
    <property type="match status" value="1"/>
</dbReference>
<dbReference type="EMBL" id="JBFRUW010000037">
    <property type="protein sequence ID" value="MFA0568734.1"/>
    <property type="molecule type" value="Genomic_DNA"/>
</dbReference>
<dbReference type="RefSeq" id="WP_137372841.1">
    <property type="nucleotide sequence ID" value="NZ_AP025490.1"/>
</dbReference>
<evidence type="ECO:0008006" key="3">
    <source>
        <dbReference type="Google" id="ProtNLM"/>
    </source>
</evidence>
<evidence type="ECO:0000313" key="2">
    <source>
        <dbReference type="Proteomes" id="UP001570417"/>
    </source>
</evidence>